<comment type="caution">
    <text evidence="7">The sequence shown here is derived from an EMBL/GenBank/DDBJ whole genome shotgun (WGS) entry which is preliminary data.</text>
</comment>
<keyword evidence="8" id="KW-1185">Reference proteome</keyword>
<evidence type="ECO:0000313" key="7">
    <source>
        <dbReference type="EMBL" id="VCU11726.1"/>
    </source>
</evidence>
<evidence type="ECO:0000256" key="4">
    <source>
        <dbReference type="ARBA" id="ARBA00023136"/>
    </source>
</evidence>
<dbReference type="PANTHER" id="PTHR30168:SF0">
    <property type="entry name" value="INNER MEMBRANE PROTEIN"/>
    <property type="match status" value="1"/>
</dbReference>
<evidence type="ECO:0000313" key="8">
    <source>
        <dbReference type="Proteomes" id="UP000289200"/>
    </source>
</evidence>
<dbReference type="Proteomes" id="UP000289200">
    <property type="component" value="Unassembled WGS sequence"/>
</dbReference>
<evidence type="ECO:0000256" key="1">
    <source>
        <dbReference type="ARBA" id="ARBA00004167"/>
    </source>
</evidence>
<keyword evidence="3 6" id="KW-1133">Transmembrane helix</keyword>
<dbReference type="PANTHER" id="PTHR30168">
    <property type="entry name" value="PUTATIVE MEMBRANE PROTEIN YPFJ"/>
    <property type="match status" value="1"/>
</dbReference>
<proteinExistence type="predicted"/>
<feature type="region of interest" description="Disordered" evidence="5">
    <location>
        <begin position="1"/>
        <end position="28"/>
    </location>
</feature>
<dbReference type="InterPro" id="IPR007343">
    <property type="entry name" value="Uncharacterised_pept_Zn_put"/>
</dbReference>
<evidence type="ECO:0000256" key="3">
    <source>
        <dbReference type="ARBA" id="ARBA00022989"/>
    </source>
</evidence>
<sequence>MRWENLPESENVEDRRGDDGGRGGGGFGLPMGMGGGGLGIGTIVILGLIGWALGIDPRLLIGGAEMVTGGQQAAPPAQSQGRTGSPEDQMGKFVARVLGSTEVQWKDIFTKDGKSYRAPVLVLYNEVTNQACGGVAQAAMGPFYCPADRKIYLDTSFFREIERRFKGCDVGSKSCQFAQAYVIAHEVGHHVQNLLGILPKVQEAQRGLSKVEANQLQVRVELQADCFAGVWAHFSDQKWNLIEPGDVEAAMRTAAAIGDDKLQMQARGRVVPDSFTHGSSAQRQRWFDIGLKQGSVAACNTFRAATL</sequence>
<dbReference type="GO" id="GO:0016020">
    <property type="term" value="C:membrane"/>
    <property type="evidence" value="ECO:0007669"/>
    <property type="project" value="UniProtKB-SubCell"/>
</dbReference>
<accession>A0A327K908</accession>
<evidence type="ECO:0000256" key="2">
    <source>
        <dbReference type="ARBA" id="ARBA00022692"/>
    </source>
</evidence>
<gene>
    <name evidence="7" type="ORF">RHODGE_RHODGE_04941</name>
</gene>
<organism evidence="7 8">
    <name type="scientific">Rhodoplanes serenus</name>
    <dbReference type="NCBI Taxonomy" id="200615"/>
    <lineage>
        <taxon>Bacteria</taxon>
        <taxon>Pseudomonadati</taxon>
        <taxon>Pseudomonadota</taxon>
        <taxon>Alphaproteobacteria</taxon>
        <taxon>Hyphomicrobiales</taxon>
        <taxon>Nitrobacteraceae</taxon>
        <taxon>Rhodoplanes</taxon>
    </lineage>
</organism>
<dbReference type="Pfam" id="PF04228">
    <property type="entry name" value="Zn_peptidase"/>
    <property type="match status" value="1"/>
</dbReference>
<feature type="compositionally biased region" description="Basic and acidic residues" evidence="5">
    <location>
        <begin position="12"/>
        <end position="21"/>
    </location>
</feature>
<name>A0A327K908_9BRAD</name>
<evidence type="ECO:0000256" key="6">
    <source>
        <dbReference type="SAM" id="Phobius"/>
    </source>
</evidence>
<dbReference type="EMBL" id="UWOC01000212">
    <property type="protein sequence ID" value="VCU11726.1"/>
    <property type="molecule type" value="Genomic_DNA"/>
</dbReference>
<evidence type="ECO:0000256" key="5">
    <source>
        <dbReference type="SAM" id="MobiDB-lite"/>
    </source>
</evidence>
<protein>
    <submittedName>
        <fullName evidence="7">Uncharacterized protein</fullName>
    </submittedName>
</protein>
<keyword evidence="4 6" id="KW-0472">Membrane</keyword>
<comment type="subcellular location">
    <subcellularLocation>
        <location evidence="1">Membrane</location>
        <topology evidence="1">Single-pass membrane protein</topology>
    </subcellularLocation>
</comment>
<dbReference type="OrthoDB" id="9774900at2"/>
<keyword evidence="2 6" id="KW-0812">Transmembrane</keyword>
<feature type="transmembrane region" description="Helical" evidence="6">
    <location>
        <begin position="31"/>
        <end position="53"/>
    </location>
</feature>
<reference evidence="8" key="1">
    <citation type="submission" date="2018-10" db="EMBL/GenBank/DDBJ databases">
        <authorList>
            <person name="Peiro R."/>
            <person name="Begona"/>
            <person name="Cbmso G."/>
            <person name="Lopez M."/>
            <person name="Gonzalez S."/>
            <person name="Sacristan E."/>
            <person name="Castillo E."/>
        </authorList>
    </citation>
    <scope>NUCLEOTIDE SEQUENCE [LARGE SCALE GENOMIC DNA]</scope>
</reference>
<dbReference type="AlphaFoldDB" id="A0A327K908"/>
<dbReference type="RefSeq" id="WP_111387008.1">
    <property type="nucleotide sequence ID" value="NZ_NPEW01000197.1"/>
</dbReference>